<dbReference type="GO" id="GO:0005634">
    <property type="term" value="C:nucleus"/>
    <property type="evidence" value="ECO:0007669"/>
    <property type="project" value="TreeGrafter"/>
</dbReference>
<organism evidence="2 3">
    <name type="scientific">Corynespora cassiicola Philippines</name>
    <dbReference type="NCBI Taxonomy" id="1448308"/>
    <lineage>
        <taxon>Eukaryota</taxon>
        <taxon>Fungi</taxon>
        <taxon>Dikarya</taxon>
        <taxon>Ascomycota</taxon>
        <taxon>Pezizomycotina</taxon>
        <taxon>Dothideomycetes</taxon>
        <taxon>Pleosporomycetidae</taxon>
        <taxon>Pleosporales</taxon>
        <taxon>Corynesporascaceae</taxon>
        <taxon>Corynespora</taxon>
    </lineage>
</organism>
<sequence length="654" mass="71863">MPSKPVDTGWNFNPVLELLDSYGSPEQLPAPRKLERLSPDANLQGNASAGGVSLGSFDRLWEQLGIPDEAPPPPPPALSPTGSGFDTPGSSDDAISAVPETKDENNEKQDGHAADPSAMRNQQLADPIDDDPYAGLNKKQRHRARKLAIKERKAKELQEKEMREEELKKELTKVVDTSASPSKGHVTQASPRQSRAQSRSNVGAKIRSSTPTLVEPATPMRKLPETPKNNVGSYTTITKSHAAAPAASQPMNFAAQPFSAGRVEHNTFVPGVAGDQATTPGYLPATTDAFPTLNGYYSTSAGAFPTTTGTFPVVNRAGFAQPAQFPDFSYATIPSPNPLLIVPRQVTPVVVRRQVQAAQTPQPTVVHHQTQMTQSPTKSVGPVCVRPQVERNYHFFNRLMADFPDDRKHLVSPMQLCNEKTVADGIHIFVDASNIMIGFNDVLRENGLQGYNLSFDSLVLLMERRRPVAKRIFAGSQREAAPQAHVRKLVETSKAVGYENIVNEQVYIRREETEKKRFFKDVKRLGWVKAAQRRSGSGSDSETGIAPVTPSPPKWVEQGVDEILHLKMCQSIIDTETPTTIVLATGDGAEAEHSDGFLAQVERALKNGWRVELVSWRQQTSGGYRNRKFRAKWGDAFKIIELDSYLESLLDTHD</sequence>
<name>A0A2T2NG08_CORCC</name>
<feature type="compositionally biased region" description="Basic residues" evidence="1">
    <location>
        <begin position="138"/>
        <end position="147"/>
    </location>
</feature>
<dbReference type="CDD" id="cd18724">
    <property type="entry name" value="PIN_LabA-like"/>
    <property type="match status" value="1"/>
</dbReference>
<dbReference type="AlphaFoldDB" id="A0A2T2NG08"/>
<feature type="compositionally biased region" description="Basic and acidic residues" evidence="1">
    <location>
        <begin position="100"/>
        <end position="113"/>
    </location>
</feature>
<dbReference type="Gene3D" id="3.40.50.1010">
    <property type="entry name" value="5'-nuclease"/>
    <property type="match status" value="1"/>
</dbReference>
<feature type="compositionally biased region" description="Polar residues" evidence="1">
    <location>
        <begin position="175"/>
        <end position="187"/>
    </location>
</feature>
<reference evidence="2 3" key="1">
    <citation type="journal article" date="2018" name="Front. Microbiol.">
        <title>Genome-Wide Analysis of Corynespora cassiicola Leaf Fall Disease Putative Effectors.</title>
        <authorList>
            <person name="Lopez D."/>
            <person name="Ribeiro S."/>
            <person name="Label P."/>
            <person name="Fumanal B."/>
            <person name="Venisse J.S."/>
            <person name="Kohler A."/>
            <person name="de Oliveira R.R."/>
            <person name="Labutti K."/>
            <person name="Lipzen A."/>
            <person name="Lail K."/>
            <person name="Bauer D."/>
            <person name="Ohm R.A."/>
            <person name="Barry K.W."/>
            <person name="Spatafora J."/>
            <person name="Grigoriev I.V."/>
            <person name="Martin F.M."/>
            <person name="Pujade-Renaud V."/>
        </authorList>
    </citation>
    <scope>NUCLEOTIDE SEQUENCE [LARGE SCALE GENOMIC DNA]</scope>
    <source>
        <strain evidence="2 3">Philippines</strain>
    </source>
</reference>
<evidence type="ECO:0000313" key="3">
    <source>
        <dbReference type="Proteomes" id="UP000240883"/>
    </source>
</evidence>
<feature type="compositionally biased region" description="Low complexity" evidence="1">
    <location>
        <begin position="188"/>
        <end position="200"/>
    </location>
</feature>
<dbReference type="InterPro" id="IPR007681">
    <property type="entry name" value="Mog1"/>
</dbReference>
<protein>
    <recommendedName>
        <fullName evidence="4">NYN domain-containing protein</fullName>
    </recommendedName>
</protein>
<feature type="region of interest" description="Disordered" evidence="1">
    <location>
        <begin position="361"/>
        <end position="381"/>
    </location>
</feature>
<dbReference type="PANTHER" id="PTHR15837:SF5">
    <property type="entry name" value="NYN DOMAIN-CONTAINING PROTEIN"/>
    <property type="match status" value="1"/>
</dbReference>
<accession>A0A2T2NG08</accession>
<evidence type="ECO:0000256" key="1">
    <source>
        <dbReference type="SAM" id="MobiDB-lite"/>
    </source>
</evidence>
<proteinExistence type="predicted"/>
<dbReference type="PANTHER" id="PTHR15837">
    <property type="entry name" value="RAN GUANINE NUCLEOTIDE RELEASE FACTOR"/>
    <property type="match status" value="1"/>
</dbReference>
<feature type="compositionally biased region" description="Polar residues" evidence="1">
    <location>
        <begin position="80"/>
        <end position="90"/>
    </location>
</feature>
<dbReference type="Proteomes" id="UP000240883">
    <property type="component" value="Unassembled WGS sequence"/>
</dbReference>
<keyword evidence="3" id="KW-1185">Reference proteome</keyword>
<feature type="compositionally biased region" description="Basic and acidic residues" evidence="1">
    <location>
        <begin position="148"/>
        <end position="173"/>
    </location>
</feature>
<dbReference type="GO" id="GO:0006606">
    <property type="term" value="P:protein import into nucleus"/>
    <property type="evidence" value="ECO:0007669"/>
    <property type="project" value="TreeGrafter"/>
</dbReference>
<feature type="compositionally biased region" description="Pro residues" evidence="1">
    <location>
        <begin position="69"/>
        <end position="78"/>
    </location>
</feature>
<dbReference type="STRING" id="1448308.A0A2T2NG08"/>
<dbReference type="GO" id="GO:0031267">
    <property type="term" value="F:small GTPase binding"/>
    <property type="evidence" value="ECO:0007669"/>
    <property type="project" value="TreeGrafter"/>
</dbReference>
<evidence type="ECO:0000313" key="2">
    <source>
        <dbReference type="EMBL" id="PSN64372.1"/>
    </source>
</evidence>
<feature type="compositionally biased region" description="Polar residues" evidence="1">
    <location>
        <begin position="367"/>
        <end position="378"/>
    </location>
</feature>
<dbReference type="EMBL" id="KZ678138">
    <property type="protein sequence ID" value="PSN64372.1"/>
    <property type="molecule type" value="Genomic_DNA"/>
</dbReference>
<feature type="region of interest" description="Disordered" evidence="1">
    <location>
        <begin position="22"/>
        <end position="230"/>
    </location>
</feature>
<gene>
    <name evidence="2" type="ORF">BS50DRAFT_528586</name>
</gene>
<dbReference type="GO" id="GO:0005085">
    <property type="term" value="F:guanyl-nucleotide exchange factor activity"/>
    <property type="evidence" value="ECO:0007669"/>
    <property type="project" value="TreeGrafter"/>
</dbReference>
<dbReference type="OrthoDB" id="5590473at2759"/>
<evidence type="ECO:0008006" key="4">
    <source>
        <dbReference type="Google" id="ProtNLM"/>
    </source>
</evidence>
<feature type="region of interest" description="Disordered" evidence="1">
    <location>
        <begin position="533"/>
        <end position="552"/>
    </location>
</feature>